<gene>
    <name evidence="7" type="ORF">UFOPK3774_00575</name>
</gene>
<keyword evidence="6" id="KW-0663">Pyridoxal phosphate</keyword>
<organism evidence="7">
    <name type="scientific">freshwater metagenome</name>
    <dbReference type="NCBI Taxonomy" id="449393"/>
    <lineage>
        <taxon>unclassified sequences</taxon>
        <taxon>metagenomes</taxon>
        <taxon>ecological metagenomes</taxon>
    </lineage>
</organism>
<evidence type="ECO:0000256" key="4">
    <source>
        <dbReference type="ARBA" id="ARBA00022605"/>
    </source>
</evidence>
<dbReference type="HAMAP" id="MF_01107">
    <property type="entry name" value="ArgD_aminotrans_3"/>
    <property type="match status" value="1"/>
</dbReference>
<name>A0A6J7J9A5_9ZZZZ</name>
<dbReference type="InterPro" id="IPR004636">
    <property type="entry name" value="AcOrn/SuccOrn_fam"/>
</dbReference>
<dbReference type="GO" id="GO:0042802">
    <property type="term" value="F:identical protein binding"/>
    <property type="evidence" value="ECO:0007669"/>
    <property type="project" value="TreeGrafter"/>
</dbReference>
<dbReference type="Gene3D" id="3.90.1150.10">
    <property type="entry name" value="Aspartate Aminotransferase, domain 1"/>
    <property type="match status" value="1"/>
</dbReference>
<dbReference type="PIRSF" id="PIRSF000521">
    <property type="entry name" value="Transaminase_4ab_Lys_Orn"/>
    <property type="match status" value="1"/>
</dbReference>
<dbReference type="GO" id="GO:0005739">
    <property type="term" value="C:mitochondrion"/>
    <property type="evidence" value="ECO:0007669"/>
    <property type="project" value="UniProtKB-SubCell"/>
</dbReference>
<dbReference type="PANTHER" id="PTHR11986">
    <property type="entry name" value="AMINOTRANSFERASE CLASS III"/>
    <property type="match status" value="1"/>
</dbReference>
<dbReference type="NCBIfam" id="TIGR00707">
    <property type="entry name" value="argD"/>
    <property type="match status" value="1"/>
</dbReference>
<dbReference type="AlphaFoldDB" id="A0A6J7J9A5"/>
<dbReference type="GO" id="GO:0008483">
    <property type="term" value="F:transaminase activity"/>
    <property type="evidence" value="ECO:0007669"/>
    <property type="project" value="UniProtKB-KW"/>
</dbReference>
<comment type="cofactor">
    <cofactor evidence="1">
        <name>pyridoxal 5'-phosphate</name>
        <dbReference type="ChEBI" id="CHEBI:597326"/>
    </cofactor>
</comment>
<evidence type="ECO:0000256" key="6">
    <source>
        <dbReference type="ARBA" id="ARBA00022898"/>
    </source>
</evidence>
<evidence type="ECO:0000256" key="5">
    <source>
        <dbReference type="ARBA" id="ARBA00022679"/>
    </source>
</evidence>
<proteinExistence type="inferred from homology"/>
<accession>A0A6J7J9A5</accession>
<dbReference type="InterPro" id="IPR005814">
    <property type="entry name" value="Aminotrans_3"/>
</dbReference>
<dbReference type="GO" id="GO:0006526">
    <property type="term" value="P:L-arginine biosynthetic process"/>
    <property type="evidence" value="ECO:0007669"/>
    <property type="project" value="UniProtKB-ARBA"/>
</dbReference>
<protein>
    <submittedName>
        <fullName evidence="7">Unannotated protein</fullName>
    </submittedName>
</protein>
<evidence type="ECO:0000256" key="3">
    <source>
        <dbReference type="ARBA" id="ARBA00022576"/>
    </source>
</evidence>
<dbReference type="SUPFAM" id="SSF53383">
    <property type="entry name" value="PLP-dependent transferases"/>
    <property type="match status" value="1"/>
</dbReference>
<dbReference type="FunFam" id="3.40.640.10:FF:000004">
    <property type="entry name" value="Acetylornithine aminotransferase"/>
    <property type="match status" value="1"/>
</dbReference>
<evidence type="ECO:0000313" key="7">
    <source>
        <dbReference type="EMBL" id="CAB4939815.1"/>
    </source>
</evidence>
<dbReference type="NCBIfam" id="NF002874">
    <property type="entry name" value="PRK03244.1"/>
    <property type="match status" value="1"/>
</dbReference>
<dbReference type="GO" id="GO:0030170">
    <property type="term" value="F:pyridoxal phosphate binding"/>
    <property type="evidence" value="ECO:0007669"/>
    <property type="project" value="InterPro"/>
</dbReference>
<dbReference type="InterPro" id="IPR015424">
    <property type="entry name" value="PyrdxlP-dep_Trfase"/>
</dbReference>
<dbReference type="Gene3D" id="3.40.640.10">
    <property type="entry name" value="Type I PLP-dependent aspartate aminotransferase-like (Major domain)"/>
    <property type="match status" value="1"/>
</dbReference>
<dbReference type="InterPro" id="IPR015422">
    <property type="entry name" value="PyrdxlP-dep_Trfase_small"/>
</dbReference>
<dbReference type="EMBL" id="CAFBNG010000086">
    <property type="protein sequence ID" value="CAB4939815.1"/>
    <property type="molecule type" value="Genomic_DNA"/>
</dbReference>
<comment type="subcellular location">
    <subcellularLocation>
        <location evidence="2">Mitochondrion</location>
    </subcellularLocation>
</comment>
<dbReference type="PANTHER" id="PTHR11986:SF79">
    <property type="entry name" value="ACETYLORNITHINE AMINOTRANSFERASE, MITOCHONDRIAL"/>
    <property type="match status" value="1"/>
</dbReference>
<dbReference type="InterPro" id="IPR050103">
    <property type="entry name" value="Class-III_PLP-dep_AT"/>
</dbReference>
<sequence length="394" mass="41212">MAKNRSEAASAAWDKALVNNYGTPAISLVSGKGAVVKDVDGKVYLDFLGGIATNVLGHAHPSVVAAVRKQIGTLSHVSNFYSHPQMLQLAQKLQSLTGDAKAKVFFCNSGAEANEAALKLSRKTGRTGVVAMQGAFHGRTMGALSLTGQPSKRDPFKPLIKGIVHVPYNNIAALRRKVSKRTAMVIVEPIMGEHGVVVPDAGYLKAIREICNQSGALMVLDCVQTGMGRTGQWFGYEAEGIRPDVITLAKGLGGGLPLGAMIALGAASELFAPGDHGSTFGGNSVSCAAANAAIAAIEREKLLPAAKKKFTLIKKELQKSPGVDYVRGGGLLIGIVLENDDAKKVAANLATAGFLVNAPQPNVIRLAPPLNVTMVQVGKFVKAFTAVMEELSHG</sequence>
<keyword evidence="3" id="KW-0032">Aminotransferase</keyword>
<reference evidence="7" key="1">
    <citation type="submission" date="2020-05" db="EMBL/GenBank/DDBJ databases">
        <authorList>
            <person name="Chiriac C."/>
            <person name="Salcher M."/>
            <person name="Ghai R."/>
            <person name="Kavagutti S V."/>
        </authorList>
    </citation>
    <scope>NUCLEOTIDE SEQUENCE</scope>
</reference>
<evidence type="ECO:0000256" key="1">
    <source>
        <dbReference type="ARBA" id="ARBA00001933"/>
    </source>
</evidence>
<keyword evidence="5" id="KW-0808">Transferase</keyword>
<dbReference type="CDD" id="cd00610">
    <property type="entry name" value="OAT_like"/>
    <property type="match status" value="1"/>
</dbReference>
<evidence type="ECO:0000256" key="2">
    <source>
        <dbReference type="ARBA" id="ARBA00004173"/>
    </source>
</evidence>
<keyword evidence="4" id="KW-0028">Amino-acid biosynthesis</keyword>
<dbReference type="Pfam" id="PF00202">
    <property type="entry name" value="Aminotran_3"/>
    <property type="match status" value="1"/>
</dbReference>
<dbReference type="InterPro" id="IPR015421">
    <property type="entry name" value="PyrdxlP-dep_Trfase_major"/>
</dbReference>